<proteinExistence type="predicted"/>
<organism evidence="1 2">
    <name type="scientific">Dreissena polymorpha</name>
    <name type="common">Zebra mussel</name>
    <name type="synonym">Mytilus polymorpha</name>
    <dbReference type="NCBI Taxonomy" id="45954"/>
    <lineage>
        <taxon>Eukaryota</taxon>
        <taxon>Metazoa</taxon>
        <taxon>Spiralia</taxon>
        <taxon>Lophotrochozoa</taxon>
        <taxon>Mollusca</taxon>
        <taxon>Bivalvia</taxon>
        <taxon>Autobranchia</taxon>
        <taxon>Heteroconchia</taxon>
        <taxon>Euheterodonta</taxon>
        <taxon>Imparidentia</taxon>
        <taxon>Neoheterodontei</taxon>
        <taxon>Myida</taxon>
        <taxon>Dreissenoidea</taxon>
        <taxon>Dreissenidae</taxon>
        <taxon>Dreissena</taxon>
    </lineage>
</organism>
<evidence type="ECO:0000313" key="2">
    <source>
        <dbReference type="Proteomes" id="UP000828390"/>
    </source>
</evidence>
<gene>
    <name evidence="1" type="ORF">DPMN_067872</name>
</gene>
<sequence length="78" mass="8553">MSGLTPLAHPMIGYAARQRRFEIRVFLLLDELPTKDDGPHLTEAAGFKAPETRLQPFSCQLEHGLSGLELSHTRGPGA</sequence>
<dbReference type="AlphaFoldDB" id="A0A9D4BTW1"/>
<reference evidence="1" key="1">
    <citation type="journal article" date="2019" name="bioRxiv">
        <title>The Genome of the Zebra Mussel, Dreissena polymorpha: A Resource for Invasive Species Research.</title>
        <authorList>
            <person name="McCartney M.A."/>
            <person name="Auch B."/>
            <person name="Kono T."/>
            <person name="Mallez S."/>
            <person name="Zhang Y."/>
            <person name="Obille A."/>
            <person name="Becker A."/>
            <person name="Abrahante J.E."/>
            <person name="Garbe J."/>
            <person name="Badalamenti J.P."/>
            <person name="Herman A."/>
            <person name="Mangelson H."/>
            <person name="Liachko I."/>
            <person name="Sullivan S."/>
            <person name="Sone E.D."/>
            <person name="Koren S."/>
            <person name="Silverstein K.A.T."/>
            <person name="Beckman K.B."/>
            <person name="Gohl D.M."/>
        </authorList>
    </citation>
    <scope>NUCLEOTIDE SEQUENCE</scope>
    <source>
        <strain evidence="1">Duluth1</strain>
        <tissue evidence="1">Whole animal</tissue>
    </source>
</reference>
<comment type="caution">
    <text evidence="1">The sequence shown here is derived from an EMBL/GenBank/DDBJ whole genome shotgun (WGS) entry which is preliminary data.</text>
</comment>
<dbReference type="Proteomes" id="UP000828390">
    <property type="component" value="Unassembled WGS sequence"/>
</dbReference>
<protein>
    <submittedName>
        <fullName evidence="1">Uncharacterized protein</fullName>
    </submittedName>
</protein>
<dbReference type="EMBL" id="JAIWYP010000014">
    <property type="protein sequence ID" value="KAH3708422.1"/>
    <property type="molecule type" value="Genomic_DNA"/>
</dbReference>
<accession>A0A9D4BTW1</accession>
<reference evidence="1" key="2">
    <citation type="submission" date="2020-11" db="EMBL/GenBank/DDBJ databases">
        <authorList>
            <person name="McCartney M.A."/>
            <person name="Auch B."/>
            <person name="Kono T."/>
            <person name="Mallez S."/>
            <person name="Becker A."/>
            <person name="Gohl D.M."/>
            <person name="Silverstein K.A.T."/>
            <person name="Koren S."/>
            <person name="Bechman K.B."/>
            <person name="Herman A."/>
            <person name="Abrahante J.E."/>
            <person name="Garbe J."/>
        </authorList>
    </citation>
    <scope>NUCLEOTIDE SEQUENCE</scope>
    <source>
        <strain evidence="1">Duluth1</strain>
        <tissue evidence="1">Whole animal</tissue>
    </source>
</reference>
<keyword evidence="2" id="KW-1185">Reference proteome</keyword>
<name>A0A9D4BTW1_DREPO</name>
<evidence type="ECO:0000313" key="1">
    <source>
        <dbReference type="EMBL" id="KAH3708422.1"/>
    </source>
</evidence>